<comment type="caution">
    <text evidence="6">The sequence shown here is derived from an EMBL/GenBank/DDBJ whole genome shotgun (WGS) entry which is preliminary data.</text>
</comment>
<dbReference type="RefSeq" id="WP_188404963.1">
    <property type="nucleotide sequence ID" value="NZ_BMGL01000002.1"/>
</dbReference>
<gene>
    <name evidence="6" type="ORF">GCM10010831_02620</name>
</gene>
<keyword evidence="2" id="KW-0285">Flavoprotein</keyword>
<dbReference type="InterPro" id="IPR057661">
    <property type="entry name" value="RsdA/BaiN/AoA(So)_Rossmann"/>
</dbReference>
<dbReference type="Proteomes" id="UP000599688">
    <property type="component" value="Unassembled WGS sequence"/>
</dbReference>
<reference evidence="6 7" key="1">
    <citation type="journal article" date="2014" name="Int. J. Syst. Evol. Microbiol.">
        <title>Complete genome sequence of Corynebacterium casei LMG S-19264T (=DSM 44701T), isolated from a smear-ripened cheese.</title>
        <authorList>
            <consortium name="US DOE Joint Genome Institute (JGI-PGF)"/>
            <person name="Walter F."/>
            <person name="Albersmeier A."/>
            <person name="Kalinowski J."/>
            <person name="Ruckert C."/>
        </authorList>
    </citation>
    <scope>NUCLEOTIDE SEQUENCE [LARGE SCALE GENOMIC DNA]</scope>
    <source>
        <strain evidence="6 7">CGMCC 1.12925</strain>
    </source>
</reference>
<organism evidence="6 7">
    <name type="scientific">Psychroflexus salis</name>
    <dbReference type="NCBI Taxonomy" id="1526574"/>
    <lineage>
        <taxon>Bacteria</taxon>
        <taxon>Pseudomonadati</taxon>
        <taxon>Bacteroidota</taxon>
        <taxon>Flavobacteriia</taxon>
        <taxon>Flavobacteriales</taxon>
        <taxon>Flavobacteriaceae</taxon>
        <taxon>Psychroflexus</taxon>
    </lineage>
</organism>
<keyword evidence="7" id="KW-1185">Reference proteome</keyword>
<dbReference type="Gene3D" id="1.10.8.260">
    <property type="entry name" value="HI0933 insert domain-like"/>
    <property type="match status" value="1"/>
</dbReference>
<evidence type="ECO:0000256" key="3">
    <source>
        <dbReference type="ARBA" id="ARBA00022827"/>
    </source>
</evidence>
<dbReference type="InterPro" id="IPR004792">
    <property type="entry name" value="BaiN-like"/>
</dbReference>
<dbReference type="Pfam" id="PF22780">
    <property type="entry name" value="HI0933_like_1st"/>
    <property type="match status" value="1"/>
</dbReference>
<evidence type="ECO:0000313" key="6">
    <source>
        <dbReference type="EMBL" id="GGE04518.1"/>
    </source>
</evidence>
<proteinExistence type="predicted"/>
<dbReference type="Gene3D" id="2.40.30.10">
    <property type="entry name" value="Translation factors"/>
    <property type="match status" value="1"/>
</dbReference>
<evidence type="ECO:0000259" key="4">
    <source>
        <dbReference type="Pfam" id="PF03486"/>
    </source>
</evidence>
<dbReference type="InterPro" id="IPR023166">
    <property type="entry name" value="BaiN-like_dom_sf"/>
</dbReference>
<evidence type="ECO:0000259" key="5">
    <source>
        <dbReference type="Pfam" id="PF22780"/>
    </source>
</evidence>
<dbReference type="NCBIfam" id="TIGR00275">
    <property type="entry name" value="aminoacetone oxidase family FAD-binding enzyme"/>
    <property type="match status" value="1"/>
</dbReference>
<dbReference type="InterPro" id="IPR055178">
    <property type="entry name" value="RsdA/BaiN/AoA(So)-like_dom"/>
</dbReference>
<evidence type="ECO:0000313" key="7">
    <source>
        <dbReference type="Proteomes" id="UP000599688"/>
    </source>
</evidence>
<evidence type="ECO:0000256" key="1">
    <source>
        <dbReference type="ARBA" id="ARBA00001974"/>
    </source>
</evidence>
<dbReference type="SUPFAM" id="SSF51905">
    <property type="entry name" value="FAD/NAD(P)-binding domain"/>
    <property type="match status" value="1"/>
</dbReference>
<name>A0A916ZNG3_9FLAO</name>
<dbReference type="AlphaFoldDB" id="A0A916ZNG3"/>
<dbReference type="EMBL" id="BMGL01000002">
    <property type="protein sequence ID" value="GGE04518.1"/>
    <property type="molecule type" value="Genomic_DNA"/>
</dbReference>
<dbReference type="PRINTS" id="PR00411">
    <property type="entry name" value="PNDRDTASEI"/>
</dbReference>
<dbReference type="PRINTS" id="PR00368">
    <property type="entry name" value="FADPNR"/>
</dbReference>
<sequence length="416" mass="46674">MKDILIIGGGAAGFFTAINCAQQHSNLKIAILEKSKNVLSKVKVSGGGRCNVTHAEFDPNELAKNYPRGHKELRGPFHQFATGDMMAWLADENVPLKIEEDGRIFPESDSSQSIIDAFLEACKKFNIEIKTQCGVEDVQLTDDHLWRVTTKNDAFLAKYLVFASGSSLKVWQLLKNKKYTIIDPVPSLFTFNIKHSLLQNLAGISWETSVEVIDEQQKLSKKQIQSLQSNGPMLITHWGLSGPCILKLSAWGARSFHQLNYQFQLKLNWLPKLTEDEVMAQMLQQKNTHPKQQLAANPLFGFPKRLWQSFVNQSSISAETKWADISKKEMQILQNLLTQSVFDVNGKSTFKEEFVTAGGVDLKQINFKEFSSKLHPNLYFAGEVLNIDAVTGGFNFQNAWTGGFVIAKSIASKENE</sequence>
<dbReference type="Gene3D" id="3.50.50.60">
    <property type="entry name" value="FAD/NAD(P)-binding domain"/>
    <property type="match status" value="1"/>
</dbReference>
<dbReference type="PANTHER" id="PTHR42887">
    <property type="entry name" value="OS12G0638800 PROTEIN"/>
    <property type="match status" value="1"/>
</dbReference>
<comment type="cofactor">
    <cofactor evidence="1">
        <name>FAD</name>
        <dbReference type="ChEBI" id="CHEBI:57692"/>
    </cofactor>
</comment>
<dbReference type="InterPro" id="IPR036188">
    <property type="entry name" value="FAD/NAD-bd_sf"/>
</dbReference>
<evidence type="ECO:0000256" key="2">
    <source>
        <dbReference type="ARBA" id="ARBA00022630"/>
    </source>
</evidence>
<dbReference type="PANTHER" id="PTHR42887:SF2">
    <property type="entry name" value="OS12G0638800 PROTEIN"/>
    <property type="match status" value="1"/>
</dbReference>
<feature type="domain" description="RsdA/BaiN/AoA(So)-like insert" evidence="5">
    <location>
        <begin position="185"/>
        <end position="355"/>
    </location>
</feature>
<keyword evidence="3" id="KW-0274">FAD</keyword>
<protein>
    <submittedName>
        <fullName evidence="6">Flavoprotein</fullName>
    </submittedName>
</protein>
<feature type="domain" description="RsdA/BaiN/AoA(So)-like Rossmann fold-like" evidence="4">
    <location>
        <begin position="3"/>
        <end position="408"/>
    </location>
</feature>
<accession>A0A916ZNG3</accession>
<dbReference type="SUPFAM" id="SSF160996">
    <property type="entry name" value="HI0933 insert domain-like"/>
    <property type="match status" value="1"/>
</dbReference>
<dbReference type="Pfam" id="PF03486">
    <property type="entry name" value="HI0933_like"/>
    <property type="match status" value="1"/>
</dbReference>